<organism evidence="2 3">
    <name type="scientific">Dreissena polymorpha</name>
    <name type="common">Zebra mussel</name>
    <name type="synonym">Mytilus polymorpha</name>
    <dbReference type="NCBI Taxonomy" id="45954"/>
    <lineage>
        <taxon>Eukaryota</taxon>
        <taxon>Metazoa</taxon>
        <taxon>Spiralia</taxon>
        <taxon>Lophotrochozoa</taxon>
        <taxon>Mollusca</taxon>
        <taxon>Bivalvia</taxon>
        <taxon>Autobranchia</taxon>
        <taxon>Heteroconchia</taxon>
        <taxon>Euheterodonta</taxon>
        <taxon>Imparidentia</taxon>
        <taxon>Neoheterodontei</taxon>
        <taxon>Myida</taxon>
        <taxon>Dreissenoidea</taxon>
        <taxon>Dreissenidae</taxon>
        <taxon>Dreissena</taxon>
    </lineage>
</organism>
<gene>
    <name evidence="2" type="ORF">DPMN_171434</name>
</gene>
<evidence type="ECO:0000256" key="1">
    <source>
        <dbReference type="SAM" id="MobiDB-lite"/>
    </source>
</evidence>
<name>A0A9D4ICE7_DREPO</name>
<dbReference type="EMBL" id="JAIWYP010000009">
    <property type="protein sequence ID" value="KAH3770151.1"/>
    <property type="molecule type" value="Genomic_DNA"/>
</dbReference>
<dbReference type="Proteomes" id="UP000828390">
    <property type="component" value="Unassembled WGS sequence"/>
</dbReference>
<comment type="caution">
    <text evidence="2">The sequence shown here is derived from an EMBL/GenBank/DDBJ whole genome shotgun (WGS) entry which is preliminary data.</text>
</comment>
<proteinExistence type="predicted"/>
<protein>
    <submittedName>
        <fullName evidence="2">Uncharacterized protein</fullName>
    </submittedName>
</protein>
<sequence length="134" mass="15201">MEKKSKNKSENGNYGHGFSDGRDKHGGGGGDVGTSNESEWSINQNKKRQRRLTGGTFDVHDTTLSKNYFKKLSTDDKFVTLFKMLTFANSMNARVQNIEANVNLYHMTILKQTSEYKSLNIVVFMLKPEVEETI</sequence>
<feature type="compositionally biased region" description="Polar residues" evidence="1">
    <location>
        <begin position="34"/>
        <end position="44"/>
    </location>
</feature>
<keyword evidence="3" id="KW-1185">Reference proteome</keyword>
<feature type="region of interest" description="Disordered" evidence="1">
    <location>
        <begin position="1"/>
        <end position="54"/>
    </location>
</feature>
<dbReference type="AlphaFoldDB" id="A0A9D4ICE7"/>
<reference evidence="2" key="2">
    <citation type="submission" date="2020-11" db="EMBL/GenBank/DDBJ databases">
        <authorList>
            <person name="McCartney M.A."/>
            <person name="Auch B."/>
            <person name="Kono T."/>
            <person name="Mallez S."/>
            <person name="Becker A."/>
            <person name="Gohl D.M."/>
            <person name="Silverstein K.A.T."/>
            <person name="Koren S."/>
            <person name="Bechman K.B."/>
            <person name="Herman A."/>
            <person name="Abrahante J.E."/>
            <person name="Garbe J."/>
        </authorList>
    </citation>
    <scope>NUCLEOTIDE SEQUENCE</scope>
    <source>
        <strain evidence="2">Duluth1</strain>
        <tissue evidence="2">Whole animal</tissue>
    </source>
</reference>
<accession>A0A9D4ICE7</accession>
<evidence type="ECO:0000313" key="3">
    <source>
        <dbReference type="Proteomes" id="UP000828390"/>
    </source>
</evidence>
<reference evidence="2" key="1">
    <citation type="journal article" date="2019" name="bioRxiv">
        <title>The Genome of the Zebra Mussel, Dreissena polymorpha: A Resource for Invasive Species Research.</title>
        <authorList>
            <person name="McCartney M.A."/>
            <person name="Auch B."/>
            <person name="Kono T."/>
            <person name="Mallez S."/>
            <person name="Zhang Y."/>
            <person name="Obille A."/>
            <person name="Becker A."/>
            <person name="Abrahante J.E."/>
            <person name="Garbe J."/>
            <person name="Badalamenti J.P."/>
            <person name="Herman A."/>
            <person name="Mangelson H."/>
            <person name="Liachko I."/>
            <person name="Sullivan S."/>
            <person name="Sone E.D."/>
            <person name="Koren S."/>
            <person name="Silverstein K.A.T."/>
            <person name="Beckman K.B."/>
            <person name="Gohl D.M."/>
        </authorList>
    </citation>
    <scope>NUCLEOTIDE SEQUENCE</scope>
    <source>
        <strain evidence="2">Duluth1</strain>
        <tissue evidence="2">Whole animal</tissue>
    </source>
</reference>
<evidence type="ECO:0000313" key="2">
    <source>
        <dbReference type="EMBL" id="KAH3770151.1"/>
    </source>
</evidence>